<dbReference type="RefSeq" id="YP_001497205.1">
    <property type="nucleotide sequence ID" value="NC_009898.1"/>
</dbReference>
<organismHost>
    <name type="scientific">Chlorella</name>
    <dbReference type="NCBI Taxonomy" id="3071"/>
</organismHost>
<keyword evidence="3" id="KW-1185">Reference proteome</keyword>
<evidence type="ECO:0000256" key="1">
    <source>
        <dbReference type="SAM" id="Phobius"/>
    </source>
</evidence>
<feature type="transmembrane region" description="Helical" evidence="1">
    <location>
        <begin position="85"/>
        <end position="104"/>
    </location>
</feature>
<sequence length="107" mass="12108">MYIPLSSTQPLDTFSKYDLIFITSVVGSGNKIGIECLQQKNMTRFRRCGTQNDISYTLCFTSYSISSNFSDMTSMTFISFSSLRVKIPVTFSPITICGFMMFVIRTT</sequence>
<keyword evidence="1" id="KW-0472">Membrane</keyword>
<dbReference type="Proteomes" id="UP000202419">
    <property type="component" value="Segment"/>
</dbReference>
<reference evidence="2 3" key="1">
    <citation type="journal article" date="2007" name="Virology">
        <title>Sequence and annotation of the 369-kb NY-2A and the 345-kb AR158 viruses that infect Chlorella NC64A.</title>
        <authorList>
            <person name="Fitzgerald L.A."/>
            <person name="Graves M.V."/>
            <person name="Li X."/>
            <person name="Feldblyum T."/>
            <person name="Nierman W.C."/>
            <person name="Van Etten J.L."/>
        </authorList>
    </citation>
    <scope>NUCLEOTIDE SEQUENCE [LARGE SCALE GENOMIC DNA]</scope>
    <source>
        <strain evidence="2 3">NY-2A</strain>
    </source>
</reference>
<organism evidence="2 3">
    <name type="scientific">Paramecium bursaria Chlorella virus NY2A</name>
    <name type="common">PBCV-NY2A</name>
    <dbReference type="NCBI Taxonomy" id="46021"/>
    <lineage>
        <taxon>Viruses</taxon>
        <taxon>Varidnaviria</taxon>
        <taxon>Bamfordvirae</taxon>
        <taxon>Nucleocytoviricota</taxon>
        <taxon>Megaviricetes</taxon>
        <taxon>Algavirales</taxon>
        <taxon>Phycodnaviridae</taxon>
        <taxon>Chlorovirus</taxon>
        <taxon>Chlorovirus americanus</taxon>
    </lineage>
</organism>
<evidence type="ECO:0000313" key="3">
    <source>
        <dbReference type="Proteomes" id="UP000202419"/>
    </source>
</evidence>
<protein>
    <submittedName>
        <fullName evidence="2">Uncharacterized protein b009L</fullName>
    </submittedName>
</protein>
<name>A7IVN4_PBCVN</name>
<accession>A7IVN4</accession>
<gene>
    <name evidence="2" type="primary">b009L</name>
    <name evidence="2" type="ORF">NY2A_b009L</name>
</gene>
<proteinExistence type="predicted"/>
<dbReference type="GeneID" id="5659298"/>
<evidence type="ECO:0000313" key="2">
    <source>
        <dbReference type="EMBL" id="ABT14408.1"/>
    </source>
</evidence>
<keyword evidence="1" id="KW-1133">Transmembrane helix</keyword>
<keyword evidence="1" id="KW-0812">Transmembrane</keyword>
<dbReference type="EMBL" id="DQ491002">
    <property type="protein sequence ID" value="ABT14408.1"/>
    <property type="molecule type" value="Genomic_DNA"/>
</dbReference>
<dbReference type="KEGG" id="vg:5659298"/>